<sequence length="429" mass="47348">MYSLQPATLGNAADVTKVQPAEVSHVSLPPAGLEARPLSVVGLLKPKRPLGWSTRRCFEGPFDVRRRICYAFLTLDEAACIVVFVTVPNYSPKLGKPPPADFNDGQGKIRNEAYFLYGIGALEHETKNIPSQGDKSRRERCTPVQIPALKGVGALHARGSATFIAPPFLGLKREEKIPQVGGGCGGVEDRLLTFHLGEPGYYNWRDRPLQPSNPKDFRTRESRRVMPLVGGFPRRSPVSSRPCISALLGSHPTSPSLVLKTSIGCGAMLPRNTEQHGSRVVSTTGSECPLFTPPQEWAVLRGRNAHRCHAELKEALAGDMNRSHAADGFQRLAHRWQRRVEDLGEYLGANEFGLSVLDAVIGIFESILHLSYKLPMKVANVTVEVLSNQHELAVKYFLLIPRQLHGSMPICICDIRLLLECDKYSHTIQ</sequence>
<accession>A0ABQ9I3J2</accession>
<organism evidence="1 2">
    <name type="scientific">Dryococelus australis</name>
    <dbReference type="NCBI Taxonomy" id="614101"/>
    <lineage>
        <taxon>Eukaryota</taxon>
        <taxon>Metazoa</taxon>
        <taxon>Ecdysozoa</taxon>
        <taxon>Arthropoda</taxon>
        <taxon>Hexapoda</taxon>
        <taxon>Insecta</taxon>
        <taxon>Pterygota</taxon>
        <taxon>Neoptera</taxon>
        <taxon>Polyneoptera</taxon>
        <taxon>Phasmatodea</taxon>
        <taxon>Verophasmatodea</taxon>
        <taxon>Anareolatae</taxon>
        <taxon>Phasmatidae</taxon>
        <taxon>Eurycanthinae</taxon>
        <taxon>Dryococelus</taxon>
    </lineage>
</organism>
<evidence type="ECO:0000313" key="1">
    <source>
        <dbReference type="EMBL" id="KAJ8890815.1"/>
    </source>
</evidence>
<dbReference type="EMBL" id="JARBHB010000003">
    <property type="protein sequence ID" value="KAJ8890815.1"/>
    <property type="molecule type" value="Genomic_DNA"/>
</dbReference>
<keyword evidence="2" id="KW-1185">Reference proteome</keyword>
<proteinExistence type="predicted"/>
<comment type="caution">
    <text evidence="1">The sequence shown here is derived from an EMBL/GenBank/DDBJ whole genome shotgun (WGS) entry which is preliminary data.</text>
</comment>
<dbReference type="Proteomes" id="UP001159363">
    <property type="component" value="Chromosome 3"/>
</dbReference>
<evidence type="ECO:0000313" key="2">
    <source>
        <dbReference type="Proteomes" id="UP001159363"/>
    </source>
</evidence>
<reference evidence="1 2" key="1">
    <citation type="submission" date="2023-02" db="EMBL/GenBank/DDBJ databases">
        <title>LHISI_Scaffold_Assembly.</title>
        <authorList>
            <person name="Stuart O.P."/>
            <person name="Cleave R."/>
            <person name="Magrath M.J.L."/>
            <person name="Mikheyev A.S."/>
        </authorList>
    </citation>
    <scope>NUCLEOTIDE SEQUENCE [LARGE SCALE GENOMIC DNA]</scope>
    <source>
        <strain evidence="1">Daus_M_001</strain>
        <tissue evidence="1">Leg muscle</tissue>
    </source>
</reference>
<protein>
    <submittedName>
        <fullName evidence="1">Uncharacterized protein</fullName>
    </submittedName>
</protein>
<gene>
    <name evidence="1" type="ORF">PR048_010324</name>
</gene>
<name>A0ABQ9I3J2_9NEOP</name>